<dbReference type="PANTHER" id="PTHR36173:SF2">
    <property type="entry name" value="RIBONUCLEASE VAPC16"/>
    <property type="match status" value="1"/>
</dbReference>
<dbReference type="EMBL" id="MFDT01000002">
    <property type="protein sequence ID" value="OGE65086.1"/>
    <property type="molecule type" value="Genomic_DNA"/>
</dbReference>
<dbReference type="CDD" id="cd09872">
    <property type="entry name" value="PIN_Sll0205-like"/>
    <property type="match status" value="1"/>
</dbReference>
<organism evidence="2 3">
    <name type="scientific">Candidatus Daviesbacteria bacterium RIFCSPLOWO2_02_FULL_36_7</name>
    <dbReference type="NCBI Taxonomy" id="1797792"/>
    <lineage>
        <taxon>Bacteria</taxon>
        <taxon>Candidatus Daviesiibacteriota</taxon>
    </lineage>
</organism>
<dbReference type="Proteomes" id="UP000178859">
    <property type="component" value="Unassembled WGS sequence"/>
</dbReference>
<dbReference type="InterPro" id="IPR029060">
    <property type="entry name" value="PIN-like_dom_sf"/>
</dbReference>
<comment type="caution">
    <text evidence="2">The sequence shown here is derived from an EMBL/GenBank/DDBJ whole genome shotgun (WGS) entry which is preliminary data.</text>
</comment>
<reference evidence="2 3" key="1">
    <citation type="journal article" date="2016" name="Nat. Commun.">
        <title>Thousands of microbial genomes shed light on interconnected biogeochemical processes in an aquifer system.</title>
        <authorList>
            <person name="Anantharaman K."/>
            <person name="Brown C.T."/>
            <person name="Hug L.A."/>
            <person name="Sharon I."/>
            <person name="Castelle C.J."/>
            <person name="Probst A.J."/>
            <person name="Thomas B.C."/>
            <person name="Singh A."/>
            <person name="Wilkins M.J."/>
            <person name="Karaoz U."/>
            <person name="Brodie E.L."/>
            <person name="Williams K.H."/>
            <person name="Hubbard S.S."/>
            <person name="Banfield J.F."/>
        </authorList>
    </citation>
    <scope>NUCLEOTIDE SEQUENCE [LARGE SCALE GENOMIC DNA]</scope>
</reference>
<proteinExistence type="predicted"/>
<evidence type="ECO:0000259" key="1">
    <source>
        <dbReference type="Pfam" id="PF01850"/>
    </source>
</evidence>
<sequence>MKYLLDTHVFIWWMEENKRLPAEIKSIIDDPLNNIFISVITPWEIVIKIKTKKLKVPKNYASYVLNGIFKLLPIEISHVLEVEKLPYIHKDPFDRILISQAKIEDLTLITSDQKIFKYKVSMIKA</sequence>
<evidence type="ECO:0000313" key="2">
    <source>
        <dbReference type="EMBL" id="OGE65086.1"/>
    </source>
</evidence>
<evidence type="ECO:0000313" key="3">
    <source>
        <dbReference type="Proteomes" id="UP000178859"/>
    </source>
</evidence>
<protein>
    <recommendedName>
        <fullName evidence="1">PIN domain-containing protein</fullName>
    </recommendedName>
</protein>
<dbReference type="InterPro" id="IPR041705">
    <property type="entry name" value="PIN_Sll0205"/>
</dbReference>
<dbReference type="InterPro" id="IPR052919">
    <property type="entry name" value="TA_system_RNase"/>
</dbReference>
<dbReference type="SUPFAM" id="SSF88723">
    <property type="entry name" value="PIN domain-like"/>
    <property type="match status" value="1"/>
</dbReference>
<gene>
    <name evidence="2" type="ORF">A3I48_01385</name>
</gene>
<accession>A0A1F5MI82</accession>
<dbReference type="InterPro" id="IPR002716">
    <property type="entry name" value="PIN_dom"/>
</dbReference>
<name>A0A1F5MI82_9BACT</name>
<dbReference type="PANTHER" id="PTHR36173">
    <property type="entry name" value="RIBONUCLEASE VAPC16-RELATED"/>
    <property type="match status" value="1"/>
</dbReference>
<dbReference type="AlphaFoldDB" id="A0A1F5MI82"/>
<feature type="domain" description="PIN" evidence="1">
    <location>
        <begin position="3"/>
        <end position="117"/>
    </location>
</feature>
<dbReference type="Pfam" id="PF01850">
    <property type="entry name" value="PIN"/>
    <property type="match status" value="1"/>
</dbReference>
<dbReference type="Gene3D" id="3.40.50.1010">
    <property type="entry name" value="5'-nuclease"/>
    <property type="match status" value="1"/>
</dbReference>